<dbReference type="FunFam" id="1.10.1200.10:FF:000005">
    <property type="entry name" value="Nonribosomal peptide synthetase 1"/>
    <property type="match status" value="1"/>
</dbReference>
<dbReference type="Gene3D" id="3.40.50.980">
    <property type="match status" value="2"/>
</dbReference>
<dbReference type="GO" id="GO:0005737">
    <property type="term" value="C:cytoplasm"/>
    <property type="evidence" value="ECO:0007669"/>
    <property type="project" value="TreeGrafter"/>
</dbReference>
<evidence type="ECO:0000313" key="5">
    <source>
        <dbReference type="EMBL" id="ROH78238.1"/>
    </source>
</evidence>
<dbReference type="PROSITE" id="PS00455">
    <property type="entry name" value="AMP_BINDING"/>
    <property type="match status" value="1"/>
</dbReference>
<dbReference type="GO" id="GO:0043041">
    <property type="term" value="P:amino acid activation for nonribosomal peptide biosynthetic process"/>
    <property type="evidence" value="ECO:0007669"/>
    <property type="project" value="TreeGrafter"/>
</dbReference>
<feature type="non-terminal residue" evidence="5">
    <location>
        <position position="1"/>
    </location>
</feature>
<accession>A0A3N0UDA3</accession>
<dbReference type="CDD" id="cd05930">
    <property type="entry name" value="A_NRPS"/>
    <property type="match status" value="1"/>
</dbReference>
<dbReference type="AlphaFoldDB" id="A0A3N0UDA3"/>
<dbReference type="Pfam" id="PF13193">
    <property type="entry name" value="AMP-binding_C"/>
    <property type="match status" value="1"/>
</dbReference>
<evidence type="ECO:0000256" key="1">
    <source>
        <dbReference type="ARBA" id="ARBA00001957"/>
    </source>
</evidence>
<dbReference type="Pfam" id="PF00668">
    <property type="entry name" value="Condensation"/>
    <property type="match status" value="1"/>
</dbReference>
<dbReference type="PANTHER" id="PTHR45527:SF1">
    <property type="entry name" value="FATTY ACID SYNTHASE"/>
    <property type="match status" value="1"/>
</dbReference>
<proteinExistence type="predicted"/>
<dbReference type="InterPro" id="IPR000873">
    <property type="entry name" value="AMP-dep_synth/lig_dom"/>
</dbReference>
<dbReference type="Gene3D" id="3.30.559.30">
    <property type="entry name" value="Nonribosomal peptide synthetase, condensation domain"/>
    <property type="match status" value="1"/>
</dbReference>
<dbReference type="InterPro" id="IPR009081">
    <property type="entry name" value="PP-bd_ACP"/>
</dbReference>
<dbReference type="SUPFAM" id="SSF47336">
    <property type="entry name" value="ACP-like"/>
    <property type="match status" value="1"/>
</dbReference>
<name>A0A3N0UDA3_9GAMM</name>
<dbReference type="Gene3D" id="3.30.300.30">
    <property type="match status" value="1"/>
</dbReference>
<dbReference type="InterPro" id="IPR025110">
    <property type="entry name" value="AMP-bd_C"/>
</dbReference>
<dbReference type="InterPro" id="IPR020845">
    <property type="entry name" value="AMP-binding_CS"/>
</dbReference>
<evidence type="ECO:0000313" key="6">
    <source>
        <dbReference type="Proteomes" id="UP000274511"/>
    </source>
</evidence>
<protein>
    <submittedName>
        <fullName evidence="5">Amino acid adenylation domain-containing protein</fullName>
    </submittedName>
</protein>
<dbReference type="FunFam" id="3.40.50.980:FF:000001">
    <property type="entry name" value="Non-ribosomal peptide synthetase"/>
    <property type="match status" value="1"/>
</dbReference>
<dbReference type="InterPro" id="IPR001242">
    <property type="entry name" value="Condensation_dom"/>
</dbReference>
<dbReference type="InterPro" id="IPR011251">
    <property type="entry name" value="Luciferase-like_dom"/>
</dbReference>
<comment type="caution">
    <text evidence="5">The sequence shown here is derived from an EMBL/GenBank/DDBJ whole genome shotgun (WGS) entry which is preliminary data.</text>
</comment>
<dbReference type="Pfam" id="PF00501">
    <property type="entry name" value="AMP-binding"/>
    <property type="match status" value="1"/>
</dbReference>
<dbReference type="Proteomes" id="UP000274511">
    <property type="component" value="Unassembled WGS sequence"/>
</dbReference>
<keyword evidence="3" id="KW-0597">Phosphoprotein</keyword>
<dbReference type="InterPro" id="IPR045851">
    <property type="entry name" value="AMP-bd_C_sf"/>
</dbReference>
<keyword evidence="2" id="KW-0596">Phosphopantetheine</keyword>
<dbReference type="RefSeq" id="WP_123244688.1">
    <property type="nucleotide sequence ID" value="NZ_RJUJ01000012.1"/>
</dbReference>
<dbReference type="GO" id="GO:0044550">
    <property type="term" value="P:secondary metabolite biosynthetic process"/>
    <property type="evidence" value="ECO:0007669"/>
    <property type="project" value="TreeGrafter"/>
</dbReference>
<dbReference type="Gene3D" id="1.10.1200.10">
    <property type="entry name" value="ACP-like"/>
    <property type="match status" value="1"/>
</dbReference>
<dbReference type="GO" id="GO:0031177">
    <property type="term" value="F:phosphopantetheine binding"/>
    <property type="evidence" value="ECO:0007669"/>
    <property type="project" value="TreeGrafter"/>
</dbReference>
<dbReference type="Gene3D" id="2.30.38.10">
    <property type="entry name" value="Luciferase, Domain 3"/>
    <property type="match status" value="1"/>
</dbReference>
<dbReference type="EMBL" id="RJUJ01000012">
    <property type="protein sequence ID" value="ROH78238.1"/>
    <property type="molecule type" value="Genomic_DNA"/>
</dbReference>
<dbReference type="InterPro" id="IPR010071">
    <property type="entry name" value="AA_adenyl_dom"/>
</dbReference>
<evidence type="ECO:0000256" key="2">
    <source>
        <dbReference type="ARBA" id="ARBA00022450"/>
    </source>
</evidence>
<evidence type="ECO:0000256" key="3">
    <source>
        <dbReference type="ARBA" id="ARBA00022553"/>
    </source>
</evidence>
<dbReference type="PROSITE" id="PS50075">
    <property type="entry name" value="CARRIER"/>
    <property type="match status" value="1"/>
</dbReference>
<comment type="cofactor">
    <cofactor evidence="1">
        <name>pantetheine 4'-phosphate</name>
        <dbReference type="ChEBI" id="CHEBI:47942"/>
    </cofactor>
</comment>
<dbReference type="SUPFAM" id="SSF56801">
    <property type="entry name" value="Acetyl-CoA synthetase-like"/>
    <property type="match status" value="1"/>
</dbReference>
<organism evidence="5 6">
    <name type="scientific">Lonsdalea populi</name>
    <dbReference type="NCBI Taxonomy" id="1172565"/>
    <lineage>
        <taxon>Bacteria</taxon>
        <taxon>Pseudomonadati</taxon>
        <taxon>Pseudomonadota</taxon>
        <taxon>Gammaproteobacteria</taxon>
        <taxon>Enterobacterales</taxon>
        <taxon>Pectobacteriaceae</taxon>
        <taxon>Lonsdalea</taxon>
    </lineage>
</organism>
<dbReference type="GO" id="GO:0016705">
    <property type="term" value="F:oxidoreductase activity, acting on paired donors, with incorporation or reduction of molecular oxygen"/>
    <property type="evidence" value="ECO:0007669"/>
    <property type="project" value="InterPro"/>
</dbReference>
<dbReference type="NCBIfam" id="TIGR04020">
    <property type="entry name" value="seco_metab_LLM"/>
    <property type="match status" value="1"/>
</dbReference>
<dbReference type="NCBIfam" id="TIGR01733">
    <property type="entry name" value="AA-adenyl-dom"/>
    <property type="match status" value="1"/>
</dbReference>
<reference evidence="5 6" key="1">
    <citation type="submission" date="2018-10" db="EMBL/GenBank/DDBJ databases">
        <title>New species genome.</title>
        <authorList>
            <person name="Li Y."/>
        </authorList>
    </citation>
    <scope>NUCLEOTIDE SEQUENCE [LARGE SCALE GENOMIC DNA]</scope>
    <source>
        <strain evidence="5 6">L6_4B</strain>
    </source>
</reference>
<dbReference type="PIRSF" id="PIRSF001617">
    <property type="entry name" value="Alpha-AR"/>
    <property type="match status" value="1"/>
</dbReference>
<dbReference type="FunFam" id="3.40.50.12780:FF:000012">
    <property type="entry name" value="Non-ribosomal peptide synthetase"/>
    <property type="match status" value="1"/>
</dbReference>
<dbReference type="Pfam" id="PF00296">
    <property type="entry name" value="Bac_luciferase"/>
    <property type="match status" value="1"/>
</dbReference>
<dbReference type="InterPro" id="IPR036661">
    <property type="entry name" value="Luciferase-like_sf"/>
</dbReference>
<gene>
    <name evidence="5" type="ORF">EC392_12220</name>
</gene>
<dbReference type="InterPro" id="IPR036736">
    <property type="entry name" value="ACP-like_sf"/>
</dbReference>
<feature type="domain" description="Carrier" evidence="4">
    <location>
        <begin position="1040"/>
        <end position="1114"/>
    </location>
</feature>
<dbReference type="FunFam" id="2.30.38.10:FF:000001">
    <property type="entry name" value="Non-ribosomal peptide synthetase PvdI"/>
    <property type="match status" value="1"/>
</dbReference>
<dbReference type="PANTHER" id="PTHR45527">
    <property type="entry name" value="NONRIBOSOMAL PEPTIDE SYNTHETASE"/>
    <property type="match status" value="1"/>
</dbReference>
<sequence length="1134" mass="124859">GRTRTELEPLIGLFVNMLALRCRIADNMTVGELLAQVKATTLAAQAHQDLPFEQLVEALNPVRSLAHSPLFQTMLAWQNAAGETLQLGDLQAEPFTFEQVTAQFDLSLALGECDDRIEGGIDYASSLFDRETVERYVDHWQVLLRTMAGEAEQDIARLPLLSDAERQQVLYGWNDTHADYPQEQGIHQLFEAQVRRTPQAVALVYNEQQLSYDELNQRANRLAHVLISQGVVPDTRVAICLPRGVEMVVAVLAVLKAGGAYVPVDPAYPQARILYMLEDSQPQALITLGNLWESLPDVPEIIDLAAEEQDDLAVSRNPDIALTADSLAYVIYTSGSSGKPKGVMVPHRGVVNLLISIMQRIELRTDDRLLSVTTLNFDIAALELFSPLLCGARLVLADRDTVLDPERLARRIRDQQISVMQATPSVWRMLLESRWHEGLRLRAALCGGEALSNELTPRLLTLADSLWNLYGPTETTIWSTAQRVCSAADHAFAPPIGQPLANTRVYILDAQGQPAPIGVFGEIHIAGDGVTRGYLNRPEMTAERFVPDPFISPQPGKAVPLMYRTGDLGRWRADGSVAYYGRNDNEVKIRGVRIHPAEIESALLEHAGVQDAVVIGDREKRLVAYVVAPAQAMSQDAETTGFSLFYFGGDSRDQQDKYALYLEAAQYADRNGFEAVWTPERHFHPVGGLYPNPSVLNAALATITQRISLRSGSVVLPLHHPVRIAEEWSMVDNLSHGRVGLAVASGWNPKDFVLAPDDYAARKQAMFDGVETIKTLWRGETISLPDGAGKDTDIHLYPEPIQPMLPIWVTAAGNPETFIQAGKAGTHLLTHLMGQQLDELAEHIALYRQARADAGYDPDTGHVTLMAHTFIGTDLDETLAKAKAPFIGYLKLHFGLNFFSKDMGLPSSTISDHDMAAMTEYAFDHYSSSAALIGTPQSCLPIVQAIKNSGVDEIACLIDWMDAENALDGLPHLNVLQQLAQSAAPSIRELRHFLARRLPGHMIPDSVMFLDALPLTANGKIDRHALPAVAAVTETHDYEPPEGELESTVVSLWCELLNVKRIGRHDNFFELGGNSLMVVSLLERLRQAAIPAEVRMLFANPTPASLADAINHHLRLAAEENSGDFTPDTIEVTF</sequence>
<evidence type="ECO:0000259" key="4">
    <source>
        <dbReference type="PROSITE" id="PS50075"/>
    </source>
</evidence>
<dbReference type="SUPFAM" id="SSF51679">
    <property type="entry name" value="Bacterial luciferase-like"/>
    <property type="match status" value="1"/>
</dbReference>
<dbReference type="STRING" id="1172565.AU508_11300"/>
<dbReference type="InterPro" id="IPR024011">
    <property type="entry name" value="Biosynth_lucif-like_mOase_dom"/>
</dbReference>
<dbReference type="SUPFAM" id="SSF52777">
    <property type="entry name" value="CoA-dependent acyltransferases"/>
    <property type="match status" value="1"/>
</dbReference>
<dbReference type="Gene3D" id="3.20.20.30">
    <property type="entry name" value="Luciferase-like domain"/>
    <property type="match status" value="1"/>
</dbReference>
<dbReference type="Pfam" id="PF00550">
    <property type="entry name" value="PP-binding"/>
    <property type="match status" value="1"/>
</dbReference>